<name>A0A0F0V8U3_PLUGE</name>
<reference evidence="1 2" key="1">
    <citation type="submission" date="2015-05" db="EMBL/GenBank/DDBJ databases">
        <title>Genome sequences of Pluralibacter gergoviae.</title>
        <authorList>
            <person name="Greninger A.L."/>
            <person name="Miller S."/>
        </authorList>
    </citation>
    <scope>NUCLEOTIDE SEQUENCE [LARGE SCALE GENOMIC DNA]</scope>
    <source>
        <strain evidence="1 2">JS81F13</strain>
    </source>
</reference>
<dbReference type="PATRIC" id="fig|61647.13.peg.4107"/>
<proteinExistence type="predicted"/>
<protein>
    <submittedName>
        <fullName evidence="1">Uncharacterized protein</fullName>
    </submittedName>
</protein>
<dbReference type="AlphaFoldDB" id="A0A0F0V8U3"/>
<gene>
    <name evidence="1" type="ORF">ABW06_15695</name>
</gene>
<evidence type="ECO:0000313" key="2">
    <source>
        <dbReference type="Proteomes" id="UP000036196"/>
    </source>
</evidence>
<dbReference type="Proteomes" id="UP000036196">
    <property type="component" value="Unassembled WGS sequence"/>
</dbReference>
<dbReference type="STRING" id="61647.LG71_25385"/>
<keyword evidence="2" id="KW-1185">Reference proteome</keyword>
<comment type="caution">
    <text evidence="1">The sequence shown here is derived from an EMBL/GenBank/DDBJ whole genome shotgun (WGS) entry which is preliminary data.</text>
</comment>
<accession>A0A0F0V8U3</accession>
<dbReference type="EMBL" id="LDZF01000016">
    <property type="protein sequence ID" value="KMK12700.1"/>
    <property type="molecule type" value="Genomic_DNA"/>
</dbReference>
<dbReference type="eggNOG" id="ENOG5032T65">
    <property type="taxonomic scope" value="Bacteria"/>
</dbReference>
<dbReference type="RefSeq" id="WP_045291143.1">
    <property type="nucleotide sequence ID" value="NZ_JBPAND010000001.1"/>
</dbReference>
<organism evidence="1 2">
    <name type="scientific">Pluralibacter gergoviae</name>
    <name type="common">Enterobacter gergoviae</name>
    <dbReference type="NCBI Taxonomy" id="61647"/>
    <lineage>
        <taxon>Bacteria</taxon>
        <taxon>Pseudomonadati</taxon>
        <taxon>Pseudomonadota</taxon>
        <taxon>Gammaproteobacteria</taxon>
        <taxon>Enterobacterales</taxon>
        <taxon>Enterobacteriaceae</taxon>
        <taxon>Pluralibacter</taxon>
    </lineage>
</organism>
<evidence type="ECO:0000313" key="1">
    <source>
        <dbReference type="EMBL" id="KMK12700.1"/>
    </source>
</evidence>
<sequence length="118" mass="13132">MAPYLHQTQNRLRVRSDFILRNPQQVAPQLAQLKGAAGVKEVIYRRYAGSVAVRFDESRVSGSALLAQMEGFGWLTARNDNAYIDTTVRQLARSMVKGAAMLTLNAVVKPSLLKMVLR</sequence>